<dbReference type="InterPro" id="IPR011146">
    <property type="entry name" value="HIT-like"/>
</dbReference>
<evidence type="ECO:0000256" key="2">
    <source>
        <dbReference type="PIRSR" id="PIRSR601310-3"/>
    </source>
</evidence>
<dbReference type="PRINTS" id="PR00332">
    <property type="entry name" value="HISTRIAD"/>
</dbReference>
<dbReference type="PROSITE" id="PS51084">
    <property type="entry name" value="HIT_2"/>
    <property type="match status" value="1"/>
</dbReference>
<dbReference type="AlphaFoldDB" id="A0A2X0QZ34"/>
<accession>A0A2X0QZ34</accession>
<dbReference type="Gene3D" id="3.30.428.10">
    <property type="entry name" value="HIT-like"/>
    <property type="match status" value="1"/>
</dbReference>
<reference evidence="5" key="1">
    <citation type="submission" date="2018-05" db="EMBL/GenBank/DDBJ databases">
        <authorList>
            <person name="Lanie J.A."/>
            <person name="Ng W.-L."/>
            <person name="Kazmierczak K.M."/>
            <person name="Andrzejewski T.M."/>
            <person name="Davidsen T.M."/>
            <person name="Wayne K.J."/>
            <person name="Tettelin H."/>
            <person name="Glass J.I."/>
            <person name="Rusch D."/>
            <person name="Podicherti R."/>
            <person name="Tsui H.-C.T."/>
            <person name="Winkler M.E."/>
        </authorList>
    </citation>
    <scope>NUCLEOTIDE SEQUENCE</scope>
    <source>
        <strain evidence="5">KNB</strain>
    </source>
</reference>
<gene>
    <name evidence="5" type="primary">hitA</name>
    <name evidence="5" type="ORF">NITFAB_2547</name>
</gene>
<proteinExistence type="predicted"/>
<evidence type="ECO:0000313" key="5">
    <source>
        <dbReference type="EMBL" id="SPS06950.1"/>
    </source>
</evidence>
<dbReference type="PROSITE" id="PS00892">
    <property type="entry name" value="HIT_1"/>
    <property type="match status" value="1"/>
</dbReference>
<dbReference type="Pfam" id="PF11969">
    <property type="entry name" value="DcpS_C"/>
    <property type="match status" value="1"/>
</dbReference>
<evidence type="ECO:0000256" key="1">
    <source>
        <dbReference type="PIRSR" id="PIRSR601310-1"/>
    </source>
</evidence>
<evidence type="ECO:0000256" key="3">
    <source>
        <dbReference type="PROSITE-ProRule" id="PRU00464"/>
    </source>
</evidence>
<protein>
    <submittedName>
        <fullName evidence="5">Protein HitA</fullName>
    </submittedName>
</protein>
<organism evidence="5">
    <name type="scientific">Candidatus Nitrotoga fabula</name>
    <dbReference type="NCBI Taxonomy" id="2182327"/>
    <lineage>
        <taxon>Bacteria</taxon>
        <taxon>Pseudomonadati</taxon>
        <taxon>Pseudomonadota</taxon>
        <taxon>Betaproteobacteria</taxon>
        <taxon>Nitrosomonadales</taxon>
        <taxon>Gallionellaceae</taxon>
        <taxon>Candidatus Nitrotoga</taxon>
    </lineage>
</organism>
<dbReference type="InterPro" id="IPR019808">
    <property type="entry name" value="Histidine_triad_CS"/>
</dbReference>
<dbReference type="EMBL" id="LS423452">
    <property type="protein sequence ID" value="SPS06950.1"/>
    <property type="molecule type" value="Genomic_DNA"/>
</dbReference>
<dbReference type="GO" id="GO:0003824">
    <property type="term" value="F:catalytic activity"/>
    <property type="evidence" value="ECO:0007669"/>
    <property type="project" value="InterPro"/>
</dbReference>
<evidence type="ECO:0000259" key="4">
    <source>
        <dbReference type="PROSITE" id="PS51084"/>
    </source>
</evidence>
<dbReference type="SUPFAM" id="SSF54197">
    <property type="entry name" value="HIT-like"/>
    <property type="match status" value="1"/>
</dbReference>
<sequence>MDDCIFCKIVRGDIPCRKVYDDGELLAFHDIHPAAKVHFMLIPKTHIGSLLEAEDSHVPLLGRMLVLAPRLAREQGLNNGFRTVINTGKGGGQEVFHLHIHIIGDDVSPVVG</sequence>
<dbReference type="PANTHER" id="PTHR23089">
    <property type="entry name" value="HISTIDINE TRIAD HIT PROTEIN"/>
    <property type="match status" value="1"/>
</dbReference>
<dbReference type="InterPro" id="IPR036265">
    <property type="entry name" value="HIT-like_sf"/>
</dbReference>
<dbReference type="InterPro" id="IPR001310">
    <property type="entry name" value="Histidine_triad_HIT"/>
</dbReference>
<feature type="short sequence motif" description="Histidine triad motif" evidence="2 3">
    <location>
        <begin position="97"/>
        <end position="101"/>
    </location>
</feature>
<feature type="active site" description="Tele-AMP-histidine intermediate" evidence="1">
    <location>
        <position position="99"/>
    </location>
</feature>
<name>A0A2X0QZ34_9PROT</name>
<dbReference type="CDD" id="cd01276">
    <property type="entry name" value="PKCI_related"/>
    <property type="match status" value="1"/>
</dbReference>
<feature type="domain" description="HIT" evidence="4">
    <location>
        <begin position="5"/>
        <end position="112"/>
    </location>
</feature>